<evidence type="ECO:0000313" key="2">
    <source>
        <dbReference type="EMBL" id="KKN20967.1"/>
    </source>
</evidence>
<dbReference type="EMBL" id="LAZR01003191">
    <property type="protein sequence ID" value="KKN20967.1"/>
    <property type="molecule type" value="Genomic_DNA"/>
</dbReference>
<protein>
    <recommendedName>
        <fullName evidence="3">Molybdopterin-guanine dinucleotide biosynthesis protein A</fullName>
    </recommendedName>
</protein>
<comment type="caution">
    <text evidence="2">The sequence shown here is derived from an EMBL/GenBank/DDBJ whole genome shotgun (WGS) entry which is preliminary data.</text>
</comment>
<dbReference type="AlphaFoldDB" id="A0A0F9P941"/>
<organism evidence="2">
    <name type="scientific">marine sediment metagenome</name>
    <dbReference type="NCBI Taxonomy" id="412755"/>
    <lineage>
        <taxon>unclassified sequences</taxon>
        <taxon>metagenomes</taxon>
        <taxon>ecological metagenomes</taxon>
    </lineage>
</organism>
<reference evidence="2" key="1">
    <citation type="journal article" date="2015" name="Nature">
        <title>Complex archaea that bridge the gap between prokaryotes and eukaryotes.</title>
        <authorList>
            <person name="Spang A."/>
            <person name="Saw J.H."/>
            <person name="Jorgensen S.L."/>
            <person name="Zaremba-Niedzwiedzka K."/>
            <person name="Martijn J."/>
            <person name="Lind A.E."/>
            <person name="van Eijk R."/>
            <person name="Schleper C."/>
            <person name="Guy L."/>
            <person name="Ettema T.J."/>
        </authorList>
    </citation>
    <scope>NUCLEOTIDE SEQUENCE</scope>
</reference>
<proteinExistence type="predicted"/>
<gene>
    <name evidence="2" type="ORF">LCGC14_0930150</name>
</gene>
<evidence type="ECO:0000256" key="1">
    <source>
        <dbReference type="SAM" id="MobiDB-lite"/>
    </source>
</evidence>
<feature type="region of interest" description="Disordered" evidence="1">
    <location>
        <begin position="142"/>
        <end position="178"/>
    </location>
</feature>
<name>A0A0F9P941_9ZZZZ</name>
<accession>A0A0F9P941</accession>
<evidence type="ECO:0008006" key="3">
    <source>
        <dbReference type="Google" id="ProtNLM"/>
    </source>
</evidence>
<dbReference type="InterPro" id="IPR021736">
    <property type="entry name" value="DUF3305"/>
</dbReference>
<dbReference type="Pfam" id="PF11749">
    <property type="entry name" value="DUF3305"/>
    <property type="match status" value="1"/>
</dbReference>
<sequence>MPVGVVLRKSPGVTKWAKFVWRAVCVLPGAAPADWKLLRTEGNVSDYHAATVPLTLYRSDTEAYAHSLAANVPCLYVICRDTQEADKPLDIVTVTASPYEAQDYSDNGEDIVEKVMIPPQVLAWISAYLDEHHEEEAFIKRRRDEHREHEQDGVGDSRISQTTDVYRAPRKTRTGSAQ</sequence>
<feature type="compositionally biased region" description="Basic residues" evidence="1">
    <location>
        <begin position="168"/>
        <end position="178"/>
    </location>
</feature>